<dbReference type="PRINTS" id="PR01862">
    <property type="entry name" value="BCL2FAMILY"/>
</dbReference>
<evidence type="ECO:0000256" key="1">
    <source>
        <dbReference type="ARBA" id="ARBA00004572"/>
    </source>
</evidence>
<comment type="subcellular location">
    <subcellularLocation>
        <location evidence="1">Mitochondrion outer membrane</location>
        <topology evidence="1">Single-pass membrane protein</topology>
    </subcellularLocation>
</comment>
<evidence type="ECO:0000256" key="2">
    <source>
        <dbReference type="ARBA" id="ARBA00009458"/>
    </source>
</evidence>
<dbReference type="InterPro" id="IPR026298">
    <property type="entry name" value="Bcl-2_fam"/>
</dbReference>
<feature type="region of interest" description="Disordered" evidence="14">
    <location>
        <begin position="1"/>
        <end position="26"/>
    </location>
</feature>
<keyword evidence="4" id="KW-0053">Apoptosis</keyword>
<dbReference type="InterPro" id="IPR046371">
    <property type="entry name" value="Bcl-2_BH1-3"/>
</dbReference>
<dbReference type="SMART" id="SM00337">
    <property type="entry name" value="BCL"/>
    <property type="match status" value="1"/>
</dbReference>
<dbReference type="GO" id="GO:0051400">
    <property type="term" value="F:BH domain binding"/>
    <property type="evidence" value="ECO:0007669"/>
    <property type="project" value="TreeGrafter"/>
</dbReference>
<dbReference type="FunFam" id="1.10.437.10:FF:000007">
    <property type="entry name" value="bcl-2 homologous antagonist/killer"/>
    <property type="match status" value="1"/>
</dbReference>
<reference evidence="16" key="2">
    <citation type="submission" date="2025-09" db="UniProtKB">
        <authorList>
            <consortium name="Ensembl"/>
        </authorList>
    </citation>
    <scope>IDENTIFICATION</scope>
</reference>
<evidence type="ECO:0000256" key="9">
    <source>
        <dbReference type="ARBA" id="ARBA00022990"/>
    </source>
</evidence>
<keyword evidence="5" id="KW-0479">Metal-binding</keyword>
<dbReference type="InterPro" id="IPR002475">
    <property type="entry name" value="Bcl2-like"/>
</dbReference>
<dbReference type="PROSITE" id="PS01080">
    <property type="entry name" value="BH1"/>
    <property type="match status" value="1"/>
</dbReference>
<dbReference type="GO" id="GO:0001836">
    <property type="term" value="P:release of cytochrome c from mitochondria"/>
    <property type="evidence" value="ECO:0007669"/>
    <property type="project" value="UniProtKB-ARBA"/>
</dbReference>
<dbReference type="GO" id="GO:0008630">
    <property type="term" value="P:intrinsic apoptotic signaling pathway in response to DNA damage"/>
    <property type="evidence" value="ECO:0007669"/>
    <property type="project" value="TreeGrafter"/>
</dbReference>
<protein>
    <recommendedName>
        <fullName evidence="12">Bcl-2 homologous antagonist/killer</fullName>
    </recommendedName>
    <alternativeName>
        <fullName evidence="13">Apoptosis regulator BAK</fullName>
    </alternativeName>
</protein>
<feature type="domain" description="Bcl-2 Bcl-2 homology region 1-3" evidence="15">
    <location>
        <begin position="76"/>
        <end position="175"/>
    </location>
</feature>
<evidence type="ECO:0000256" key="14">
    <source>
        <dbReference type="SAM" id="MobiDB-lite"/>
    </source>
</evidence>
<keyword evidence="17" id="KW-1185">Reference proteome</keyword>
<dbReference type="Gene3D" id="1.10.437.10">
    <property type="entry name" value="Blc2-like"/>
    <property type="match status" value="1"/>
</dbReference>
<dbReference type="GO" id="GO:0005783">
    <property type="term" value="C:endoplasmic reticulum"/>
    <property type="evidence" value="ECO:0007669"/>
    <property type="project" value="GOC"/>
</dbReference>
<dbReference type="CDD" id="cd06845">
    <property type="entry name" value="Bcl-2_like"/>
    <property type="match status" value="1"/>
</dbReference>
<evidence type="ECO:0000256" key="5">
    <source>
        <dbReference type="ARBA" id="ARBA00022723"/>
    </source>
</evidence>
<dbReference type="AlphaFoldDB" id="A0A8C3NN90"/>
<evidence type="ECO:0000256" key="7">
    <source>
        <dbReference type="ARBA" id="ARBA00022833"/>
    </source>
</evidence>
<evidence type="ECO:0000256" key="6">
    <source>
        <dbReference type="ARBA" id="ARBA00022787"/>
    </source>
</evidence>
<dbReference type="Ensembl" id="ENSCRFT00000000387.1">
    <property type="protein sequence ID" value="ENSCRFP00000000363.1"/>
    <property type="gene ID" value="ENSCRFG00000000332.1"/>
</dbReference>
<proteinExistence type="inferred from homology"/>
<dbReference type="GO" id="GO:0097145">
    <property type="term" value="C:BAK complex"/>
    <property type="evidence" value="ECO:0007669"/>
    <property type="project" value="UniProtKB-ARBA"/>
</dbReference>
<dbReference type="InterPro" id="IPR020717">
    <property type="entry name" value="Bcl2_BH1_motif_CS"/>
</dbReference>
<evidence type="ECO:0000256" key="8">
    <source>
        <dbReference type="ARBA" id="ARBA00022989"/>
    </source>
</evidence>
<keyword evidence="6" id="KW-1000">Mitochondrion outer membrane</keyword>
<reference evidence="16" key="1">
    <citation type="submission" date="2025-08" db="UniProtKB">
        <authorList>
            <consortium name="Ensembl"/>
        </authorList>
    </citation>
    <scope>IDENTIFICATION</scope>
</reference>
<evidence type="ECO:0000259" key="15">
    <source>
        <dbReference type="SMART" id="SM00337"/>
    </source>
</evidence>
<name>A0A8C3NN90_9PASS</name>
<evidence type="ECO:0000313" key="16">
    <source>
        <dbReference type="Ensembl" id="ENSCRFP00000000363.1"/>
    </source>
</evidence>
<dbReference type="Pfam" id="PF00452">
    <property type="entry name" value="Bcl-2"/>
    <property type="match status" value="1"/>
</dbReference>
<evidence type="ECO:0000256" key="3">
    <source>
        <dbReference type="ARBA" id="ARBA00022692"/>
    </source>
</evidence>
<keyword evidence="8" id="KW-1133">Transmembrane helix</keyword>
<dbReference type="PROSITE" id="PS50062">
    <property type="entry name" value="BCL2_FAMILY"/>
    <property type="match status" value="1"/>
</dbReference>
<dbReference type="GO" id="GO:0043065">
    <property type="term" value="P:positive regulation of apoptotic process"/>
    <property type="evidence" value="ECO:0007669"/>
    <property type="project" value="UniProtKB-ARBA"/>
</dbReference>
<dbReference type="GO" id="GO:0034644">
    <property type="term" value="P:cellular response to UV"/>
    <property type="evidence" value="ECO:0007669"/>
    <property type="project" value="UniProtKB-ARBA"/>
</dbReference>
<feature type="compositionally biased region" description="Basic and acidic residues" evidence="14">
    <location>
        <begin position="8"/>
        <end position="26"/>
    </location>
</feature>
<dbReference type="GO" id="GO:0005741">
    <property type="term" value="C:mitochondrial outer membrane"/>
    <property type="evidence" value="ECO:0007669"/>
    <property type="project" value="UniProtKB-SubCell"/>
</dbReference>
<keyword evidence="7" id="KW-0862">Zinc</keyword>
<keyword evidence="3" id="KW-0812">Transmembrane</keyword>
<dbReference type="GO" id="GO:0046872">
    <property type="term" value="F:metal ion binding"/>
    <property type="evidence" value="ECO:0007669"/>
    <property type="project" value="UniProtKB-KW"/>
</dbReference>
<dbReference type="InterPro" id="IPR036834">
    <property type="entry name" value="Bcl-2-like_sf"/>
</dbReference>
<dbReference type="GO" id="GO:0097192">
    <property type="term" value="P:extrinsic apoptotic signaling pathway in absence of ligand"/>
    <property type="evidence" value="ECO:0007669"/>
    <property type="project" value="TreeGrafter"/>
</dbReference>
<keyword evidence="11" id="KW-0472">Membrane</keyword>
<dbReference type="PANTHER" id="PTHR11256">
    <property type="entry name" value="BCL-2 RELATED"/>
    <property type="match status" value="1"/>
</dbReference>
<dbReference type="GO" id="GO:0015288">
    <property type="term" value="F:porin activity"/>
    <property type="evidence" value="ECO:0007669"/>
    <property type="project" value="TreeGrafter"/>
</dbReference>
<dbReference type="GO" id="GO:0051049">
    <property type="term" value="P:regulation of transport"/>
    <property type="evidence" value="ECO:0007669"/>
    <property type="project" value="UniProtKB-ARBA"/>
</dbReference>
<evidence type="ECO:0000313" key="17">
    <source>
        <dbReference type="Proteomes" id="UP000694396"/>
    </source>
</evidence>
<keyword evidence="9" id="KW-0007">Acetylation</keyword>
<dbReference type="GO" id="GO:0032469">
    <property type="term" value="P:endoplasmic reticulum calcium ion homeostasis"/>
    <property type="evidence" value="ECO:0007669"/>
    <property type="project" value="UniProtKB-ARBA"/>
</dbReference>
<keyword evidence="10" id="KW-0496">Mitochondrion</keyword>
<evidence type="ECO:0000256" key="10">
    <source>
        <dbReference type="ARBA" id="ARBA00023128"/>
    </source>
</evidence>
<evidence type="ECO:0000256" key="11">
    <source>
        <dbReference type="ARBA" id="ARBA00023136"/>
    </source>
</evidence>
<dbReference type="SUPFAM" id="SSF56854">
    <property type="entry name" value="Bcl-2 inhibitors of programmed cell death"/>
    <property type="match status" value="1"/>
</dbReference>
<dbReference type="GO" id="GO:0042802">
    <property type="term" value="F:identical protein binding"/>
    <property type="evidence" value="ECO:0007669"/>
    <property type="project" value="UniProtKB-ARBA"/>
</dbReference>
<organism evidence="16 17">
    <name type="scientific">Cyanoderma ruficeps</name>
    <name type="common">rufous-capped babbler</name>
    <dbReference type="NCBI Taxonomy" id="181631"/>
    <lineage>
        <taxon>Eukaryota</taxon>
        <taxon>Metazoa</taxon>
        <taxon>Chordata</taxon>
        <taxon>Craniata</taxon>
        <taxon>Vertebrata</taxon>
        <taxon>Euteleostomi</taxon>
        <taxon>Archelosauria</taxon>
        <taxon>Archosauria</taxon>
        <taxon>Dinosauria</taxon>
        <taxon>Saurischia</taxon>
        <taxon>Theropoda</taxon>
        <taxon>Coelurosauria</taxon>
        <taxon>Aves</taxon>
        <taxon>Neognathae</taxon>
        <taxon>Neoaves</taxon>
        <taxon>Telluraves</taxon>
        <taxon>Australaves</taxon>
        <taxon>Passeriformes</taxon>
        <taxon>Sylvioidea</taxon>
        <taxon>Timaliidae</taxon>
        <taxon>Cyanoderma</taxon>
    </lineage>
</organism>
<dbReference type="PANTHER" id="PTHR11256:SF41">
    <property type="entry name" value="BCL-2 HOMOLOGOUS ANTAGONIST_KILLER"/>
    <property type="match status" value="1"/>
</dbReference>
<accession>A0A8C3NN90</accession>
<evidence type="ECO:0000256" key="12">
    <source>
        <dbReference type="ARBA" id="ARBA00067978"/>
    </source>
</evidence>
<dbReference type="Proteomes" id="UP000694396">
    <property type="component" value="Unplaced"/>
</dbReference>
<sequence length="209" mass="24304">MASGNEEEPPRALERRGSRSSEGRVAEEAEGVFRSFAFYRYQQERQERGAELRPDPEIEQIQQDLKSTESQVGERLAIIGDDIYRRYDVEFCSMLGSLQLTPDNAYQHFTEIASRLFESGINWGRVIALLAFGYRMAMHVWQRGVRGFLRRIAGFLRDFMLHNHIARWIAQQGGWRAVWDREFCVCVKYLLVAAVVLLGHLVVRRFFTP</sequence>
<dbReference type="GO" id="GO:0051649">
    <property type="term" value="P:establishment of localization in cell"/>
    <property type="evidence" value="ECO:0007669"/>
    <property type="project" value="UniProtKB-ARBA"/>
</dbReference>
<evidence type="ECO:0000256" key="4">
    <source>
        <dbReference type="ARBA" id="ARBA00022703"/>
    </source>
</evidence>
<dbReference type="GO" id="GO:0034220">
    <property type="term" value="P:monoatomic ion transmembrane transport"/>
    <property type="evidence" value="ECO:0007669"/>
    <property type="project" value="UniProtKB-ARBA"/>
</dbReference>
<comment type="similarity">
    <text evidence="2">Belongs to the Bcl-2 family.</text>
</comment>
<dbReference type="GO" id="GO:0070059">
    <property type="term" value="P:intrinsic apoptotic signaling pathway in response to endoplasmic reticulum stress"/>
    <property type="evidence" value="ECO:0007669"/>
    <property type="project" value="UniProtKB-ARBA"/>
</dbReference>
<evidence type="ECO:0000256" key="13">
    <source>
        <dbReference type="ARBA" id="ARBA00083617"/>
    </source>
</evidence>